<dbReference type="AlphaFoldDB" id="A0A7R9QKC3"/>
<feature type="non-terminal residue" evidence="4">
    <location>
        <position position="96"/>
    </location>
</feature>
<proteinExistence type="predicted"/>
<dbReference type="InterPro" id="IPR000859">
    <property type="entry name" value="CUB_dom"/>
</dbReference>
<keyword evidence="1" id="KW-1015">Disulfide bond</keyword>
<dbReference type="EMBL" id="CAJPIZ010044691">
    <property type="protein sequence ID" value="CAG2122142.1"/>
    <property type="molecule type" value="Genomic_DNA"/>
</dbReference>
<evidence type="ECO:0000256" key="1">
    <source>
        <dbReference type="ARBA" id="ARBA00023157"/>
    </source>
</evidence>
<dbReference type="Proteomes" id="UP000759131">
    <property type="component" value="Unassembled WGS sequence"/>
</dbReference>
<dbReference type="Gene3D" id="2.60.120.290">
    <property type="entry name" value="Spermadhesin, CUB domain"/>
    <property type="match status" value="1"/>
</dbReference>
<dbReference type="SUPFAM" id="SSF49854">
    <property type="entry name" value="Spermadhesin, CUB domain"/>
    <property type="match status" value="1"/>
</dbReference>
<dbReference type="PROSITE" id="PS01180">
    <property type="entry name" value="CUB"/>
    <property type="match status" value="1"/>
</dbReference>
<accession>A0A7R9QKC3</accession>
<dbReference type="GO" id="GO:0005886">
    <property type="term" value="C:plasma membrane"/>
    <property type="evidence" value="ECO:0007669"/>
    <property type="project" value="TreeGrafter"/>
</dbReference>
<comment type="caution">
    <text evidence="2">Lacks conserved residue(s) required for the propagation of feature annotation.</text>
</comment>
<dbReference type="EMBL" id="OC899266">
    <property type="protein sequence ID" value="CAD7648751.1"/>
    <property type="molecule type" value="Genomic_DNA"/>
</dbReference>
<dbReference type="InterPro" id="IPR053207">
    <property type="entry name" value="Non-NMDA_GluR_Accessory"/>
</dbReference>
<sequence length="96" mass="10836">MHPQIEVIFTTNHAINMRGFYGYYHFIDESLIGPPESKPMNIVGCGGNETGIGGILVSPNYPGPFPRTIDCVWLIRVQQNQHIYVRMVELQLFGSI</sequence>
<reference evidence="4" key="1">
    <citation type="submission" date="2020-11" db="EMBL/GenBank/DDBJ databases">
        <authorList>
            <person name="Tran Van P."/>
        </authorList>
    </citation>
    <scope>NUCLEOTIDE SEQUENCE</scope>
</reference>
<keyword evidence="5" id="KW-1185">Reference proteome</keyword>
<gene>
    <name evidence="4" type="ORF">OSB1V03_LOCUS22088</name>
</gene>
<dbReference type="OrthoDB" id="10020456at2759"/>
<evidence type="ECO:0000259" key="3">
    <source>
        <dbReference type="PROSITE" id="PS01180"/>
    </source>
</evidence>
<name>A0A7R9QKC3_9ACAR</name>
<dbReference type="PANTHER" id="PTHR47537:SF5">
    <property type="entry name" value="CUB DOMAIN-CONTAINING PROTEIN"/>
    <property type="match status" value="1"/>
</dbReference>
<feature type="domain" description="CUB" evidence="3">
    <location>
        <begin position="45"/>
        <end position="96"/>
    </location>
</feature>
<protein>
    <recommendedName>
        <fullName evidence="3">CUB domain-containing protein</fullName>
    </recommendedName>
</protein>
<dbReference type="InterPro" id="IPR035914">
    <property type="entry name" value="Sperma_CUB_dom_sf"/>
</dbReference>
<dbReference type="Pfam" id="PF00431">
    <property type="entry name" value="CUB"/>
    <property type="match status" value="1"/>
</dbReference>
<evidence type="ECO:0000256" key="2">
    <source>
        <dbReference type="PROSITE-ProRule" id="PRU00059"/>
    </source>
</evidence>
<dbReference type="PANTHER" id="PTHR47537">
    <property type="entry name" value="CUBILIN"/>
    <property type="match status" value="1"/>
</dbReference>
<organism evidence="4">
    <name type="scientific">Medioppia subpectinata</name>
    <dbReference type="NCBI Taxonomy" id="1979941"/>
    <lineage>
        <taxon>Eukaryota</taxon>
        <taxon>Metazoa</taxon>
        <taxon>Ecdysozoa</taxon>
        <taxon>Arthropoda</taxon>
        <taxon>Chelicerata</taxon>
        <taxon>Arachnida</taxon>
        <taxon>Acari</taxon>
        <taxon>Acariformes</taxon>
        <taxon>Sarcoptiformes</taxon>
        <taxon>Oribatida</taxon>
        <taxon>Brachypylina</taxon>
        <taxon>Oppioidea</taxon>
        <taxon>Oppiidae</taxon>
        <taxon>Medioppia</taxon>
    </lineage>
</organism>
<evidence type="ECO:0000313" key="5">
    <source>
        <dbReference type="Proteomes" id="UP000759131"/>
    </source>
</evidence>
<evidence type="ECO:0000313" key="4">
    <source>
        <dbReference type="EMBL" id="CAD7648751.1"/>
    </source>
</evidence>
<dbReference type="CDD" id="cd00041">
    <property type="entry name" value="CUB"/>
    <property type="match status" value="1"/>
</dbReference>